<dbReference type="GO" id="GO:0022627">
    <property type="term" value="C:cytosolic small ribosomal subunit"/>
    <property type="evidence" value="ECO:0007669"/>
    <property type="project" value="TreeGrafter"/>
</dbReference>
<keyword evidence="3 7" id="KW-0694">RNA-binding</keyword>
<dbReference type="InterPro" id="IPR000876">
    <property type="entry name" value="Ribosomal_eS4"/>
</dbReference>
<dbReference type="SUPFAM" id="SSF55174">
    <property type="entry name" value="Alpha-L RNA-binding motif"/>
    <property type="match status" value="1"/>
</dbReference>
<comment type="similarity">
    <text evidence="1 7">Belongs to the eukaryotic ribosomal protein eS4 family.</text>
</comment>
<dbReference type="PIRSF" id="PIRSF002116">
    <property type="entry name" value="Ribosomal_S4"/>
    <property type="match status" value="1"/>
</dbReference>
<evidence type="ECO:0000256" key="8">
    <source>
        <dbReference type="PROSITE-ProRule" id="PRU00182"/>
    </source>
</evidence>
<evidence type="ECO:0000256" key="6">
    <source>
        <dbReference type="ARBA" id="ARBA00035272"/>
    </source>
</evidence>
<sequence>MSSSHMKRLAMPRSWPLTRKTDIWISRPRPSGHPLERCMAMGVVLRDVIGVAKSMREAKRALATRKIRVDGRVTTDIRRGVGVMDVLSVGDDHYRCVLDKNGKLRYASISAKEAGHKLCRIDGKTTIKGGVTQLNLHDGRNILVDDANKYNTMDTLVLDVESQKIEGHHKFEAGANCYLIGGSHTGGTAAMNEYLVKRSSKDNEVLFEDFGTIVDHVFVIGDANLPLDEVNA</sequence>
<dbReference type="Pfam" id="PF00900">
    <property type="entry name" value="Ribosomal_S4e"/>
    <property type="match status" value="1"/>
</dbReference>
<proteinExistence type="inferred from homology"/>
<evidence type="ECO:0000256" key="1">
    <source>
        <dbReference type="ARBA" id="ARBA00007500"/>
    </source>
</evidence>
<dbReference type="PANTHER" id="PTHR11581:SF0">
    <property type="entry name" value="SMALL RIBOSOMAL SUBUNIT PROTEIN ES4"/>
    <property type="match status" value="1"/>
</dbReference>
<organism evidence="11">
    <name type="scientific">uncultured marine group II euryarchaeote HF70_59C08</name>
    <dbReference type="NCBI Taxonomy" id="347540"/>
    <lineage>
        <taxon>Archaea</taxon>
        <taxon>Methanobacteriati</taxon>
        <taxon>Thermoplasmatota</taxon>
        <taxon>Candidatus Poseidoniia</taxon>
        <taxon>Candidatus Poseidoniales</taxon>
        <taxon>environmental samples</taxon>
    </lineage>
</organism>
<feature type="domain" description="Small ribosomal subunit protein eS4 central region" evidence="9">
    <location>
        <begin position="91"/>
        <end position="165"/>
    </location>
</feature>
<evidence type="ECO:0000313" key="11">
    <source>
        <dbReference type="EMBL" id="ABA61378.1"/>
    </source>
</evidence>
<dbReference type="InterPro" id="IPR013845">
    <property type="entry name" value="Ribosomal_eS4_central_region"/>
</dbReference>
<dbReference type="GO" id="GO:0006412">
    <property type="term" value="P:translation"/>
    <property type="evidence" value="ECO:0007669"/>
    <property type="project" value="UniProtKB-UniRule"/>
</dbReference>
<keyword evidence="2 8" id="KW-0699">rRNA-binding</keyword>
<dbReference type="InterPro" id="IPR036986">
    <property type="entry name" value="S4_RNA-bd_sf"/>
</dbReference>
<evidence type="ECO:0000256" key="7">
    <source>
        <dbReference type="HAMAP-Rule" id="MF_00485"/>
    </source>
</evidence>
<dbReference type="AlphaFoldDB" id="Q2QAR8"/>
<keyword evidence="5 7" id="KW-0687">Ribonucleoprotein</keyword>
<dbReference type="InterPro" id="IPR014722">
    <property type="entry name" value="Rib_uL2_dom2"/>
</dbReference>
<dbReference type="PROSITE" id="PS00528">
    <property type="entry name" value="RIBOSOMAL_S4E"/>
    <property type="match status" value="1"/>
</dbReference>
<dbReference type="PANTHER" id="PTHR11581">
    <property type="entry name" value="30S/40S RIBOSOMAL PROTEIN S4"/>
    <property type="match status" value="1"/>
</dbReference>
<gene>
    <name evidence="7" type="primary">rps4e</name>
</gene>
<accession>Q2QAR8</accession>
<dbReference type="CDD" id="cd00165">
    <property type="entry name" value="S4"/>
    <property type="match status" value="1"/>
</dbReference>
<dbReference type="NCBIfam" id="NF003312">
    <property type="entry name" value="PRK04313.1"/>
    <property type="match status" value="1"/>
</dbReference>
<evidence type="ECO:0000256" key="4">
    <source>
        <dbReference type="ARBA" id="ARBA00022980"/>
    </source>
</evidence>
<feature type="domain" description="Small ribosomal subunit protein eS4 N-terminal" evidence="10">
    <location>
        <begin position="3"/>
        <end position="35"/>
    </location>
</feature>
<dbReference type="InterPro" id="IPR013843">
    <property type="entry name" value="Ribosomal_eS4_N"/>
</dbReference>
<name>Q2QAR8_9ARCH</name>
<evidence type="ECO:0000256" key="5">
    <source>
        <dbReference type="ARBA" id="ARBA00023274"/>
    </source>
</evidence>
<dbReference type="GO" id="GO:0019843">
    <property type="term" value="F:rRNA binding"/>
    <property type="evidence" value="ECO:0007669"/>
    <property type="project" value="UniProtKB-KW"/>
</dbReference>
<dbReference type="EMBL" id="DQ156348">
    <property type="protein sequence ID" value="ABA61378.1"/>
    <property type="molecule type" value="Genomic_DNA"/>
</dbReference>
<dbReference type="Gene3D" id="2.30.30.30">
    <property type="match status" value="1"/>
</dbReference>
<dbReference type="InterPro" id="IPR018199">
    <property type="entry name" value="Ribosomal_eS4_N_CS"/>
</dbReference>
<dbReference type="Gene3D" id="3.10.290.10">
    <property type="entry name" value="RNA-binding S4 domain"/>
    <property type="match status" value="1"/>
</dbReference>
<evidence type="ECO:0000259" key="9">
    <source>
        <dbReference type="Pfam" id="PF00900"/>
    </source>
</evidence>
<evidence type="ECO:0000256" key="3">
    <source>
        <dbReference type="ARBA" id="ARBA00022884"/>
    </source>
</evidence>
<keyword evidence="4 7" id="KW-0689">Ribosomal protein</keyword>
<reference evidence="11" key="1">
    <citation type="journal article" date="2006" name="Nature">
        <title>Proteorhodopsin lateral gene transfer between marine planktonic Bacteria and Archaea.</title>
        <authorList>
            <person name="Frigaard N.U."/>
            <person name="Martinez A."/>
            <person name="Mincer T.J."/>
            <person name="DeLong E.F."/>
        </authorList>
    </citation>
    <scope>NUCLEOTIDE SEQUENCE</scope>
</reference>
<protein>
    <recommendedName>
        <fullName evidence="6 7">Small ribosomal subunit protein eS4</fullName>
    </recommendedName>
</protein>
<dbReference type="GO" id="GO:0003735">
    <property type="term" value="F:structural constituent of ribosome"/>
    <property type="evidence" value="ECO:0007669"/>
    <property type="project" value="InterPro"/>
</dbReference>
<dbReference type="Gene3D" id="2.40.50.740">
    <property type="match status" value="1"/>
</dbReference>
<dbReference type="PROSITE" id="PS50889">
    <property type="entry name" value="S4"/>
    <property type="match status" value="1"/>
</dbReference>
<evidence type="ECO:0000259" key="10">
    <source>
        <dbReference type="Pfam" id="PF08071"/>
    </source>
</evidence>
<dbReference type="Pfam" id="PF08071">
    <property type="entry name" value="RS4NT"/>
    <property type="match status" value="1"/>
</dbReference>
<dbReference type="InterPro" id="IPR038237">
    <property type="entry name" value="Ribosomal_eS4_central_sf"/>
</dbReference>
<evidence type="ECO:0000256" key="2">
    <source>
        <dbReference type="ARBA" id="ARBA00022730"/>
    </source>
</evidence>
<dbReference type="HAMAP" id="MF_00485">
    <property type="entry name" value="Ribosomal_eS4"/>
    <property type="match status" value="1"/>
</dbReference>